<dbReference type="PANTHER" id="PTHR30348">
    <property type="entry name" value="UNCHARACTERIZED PROTEIN YECE"/>
    <property type="match status" value="1"/>
</dbReference>
<name>A0ABT6QZM4_9BACL</name>
<sequence>MIYVGVTGWGDHDSLYPTPQDRKEKLAAYAGHFPAVEVDSTYYAIQPERNYQKWVAETPDAFRFIVKVHRAMSGHDRENKDPLGPIFEQYLASIEPMRQSGKIAAILVQLPPWFDVSKVHLEYLQTIRKTLAGLPVAIEFRNPSWYSDLYQERTLRFLAEHQFIHTICDEPQTEDGSVPFVPVVTQETAFVRLHGRNINGWLKKPGQSSDDWRKVRCLYRYSEEELQELALHIRSLAEQAKDVYVFFNNNSAGDAVPNAKRLIEILGLDYESLAPRQISLF</sequence>
<gene>
    <name evidence="1" type="ORF">QK289_00605</name>
</gene>
<keyword evidence="2" id="KW-1185">Reference proteome</keyword>
<proteinExistence type="predicted"/>
<dbReference type="InterPro" id="IPR036520">
    <property type="entry name" value="UPF0759_sf"/>
</dbReference>
<dbReference type="Gene3D" id="3.20.20.410">
    <property type="entry name" value="Protein of unknown function UPF0759"/>
    <property type="match status" value="1"/>
</dbReference>
<dbReference type="Proteomes" id="UP001243286">
    <property type="component" value="Unassembled WGS sequence"/>
</dbReference>
<accession>A0ABT6QZM4</accession>
<dbReference type="Pfam" id="PF01904">
    <property type="entry name" value="DUF72"/>
    <property type="match status" value="1"/>
</dbReference>
<dbReference type="PANTHER" id="PTHR30348:SF13">
    <property type="entry name" value="UPF0759 PROTEIN YUNF"/>
    <property type="match status" value="1"/>
</dbReference>
<dbReference type="EMBL" id="JASBQV010000001">
    <property type="protein sequence ID" value="MDI3233489.1"/>
    <property type="molecule type" value="Genomic_DNA"/>
</dbReference>
<reference evidence="1 2" key="1">
    <citation type="submission" date="2023-04" db="EMBL/GenBank/DDBJ databases">
        <title>Antarctic isolates genomes.</title>
        <authorList>
            <person name="Dimov S.G."/>
        </authorList>
    </citation>
    <scope>NUCLEOTIDE SEQUENCE [LARGE SCALE GENOMIC DNA]</scope>
    <source>
        <strain evidence="1 2">AL19</strain>
    </source>
</reference>
<organism evidence="1 2">
    <name type="scientific">Exiguobacterium antarcticum</name>
    <dbReference type="NCBI Taxonomy" id="132920"/>
    <lineage>
        <taxon>Bacteria</taxon>
        <taxon>Bacillati</taxon>
        <taxon>Bacillota</taxon>
        <taxon>Bacilli</taxon>
        <taxon>Bacillales</taxon>
        <taxon>Bacillales Family XII. Incertae Sedis</taxon>
        <taxon>Exiguobacterium</taxon>
    </lineage>
</organism>
<protein>
    <submittedName>
        <fullName evidence="1">DUF72 domain-containing protein</fullName>
    </submittedName>
</protein>
<evidence type="ECO:0000313" key="2">
    <source>
        <dbReference type="Proteomes" id="UP001243286"/>
    </source>
</evidence>
<dbReference type="RefSeq" id="WP_282353536.1">
    <property type="nucleotide sequence ID" value="NZ_JASBQV010000001.1"/>
</dbReference>
<dbReference type="InterPro" id="IPR002763">
    <property type="entry name" value="DUF72"/>
</dbReference>
<dbReference type="SUPFAM" id="SSF117396">
    <property type="entry name" value="TM1631-like"/>
    <property type="match status" value="1"/>
</dbReference>
<evidence type="ECO:0000313" key="1">
    <source>
        <dbReference type="EMBL" id="MDI3233489.1"/>
    </source>
</evidence>
<comment type="caution">
    <text evidence="1">The sequence shown here is derived from an EMBL/GenBank/DDBJ whole genome shotgun (WGS) entry which is preliminary data.</text>
</comment>